<dbReference type="RefSeq" id="WP_271177749.1">
    <property type="nucleotide sequence ID" value="NZ_BAAAJO010000004.1"/>
</dbReference>
<dbReference type="Gene3D" id="3.40.190.10">
    <property type="entry name" value="Periplasmic binding protein-like II"/>
    <property type="match status" value="1"/>
</dbReference>
<comment type="subcellular location">
    <subcellularLocation>
        <location evidence="1">Cell envelope</location>
    </subcellularLocation>
</comment>
<dbReference type="AlphaFoldDB" id="A0A9W6M0W8"/>
<evidence type="ECO:0000256" key="1">
    <source>
        <dbReference type="ARBA" id="ARBA00004196"/>
    </source>
</evidence>
<dbReference type="Pfam" id="PF13416">
    <property type="entry name" value="SBP_bac_8"/>
    <property type="match status" value="1"/>
</dbReference>
<evidence type="ECO:0000313" key="6">
    <source>
        <dbReference type="EMBL" id="GLJ77099.1"/>
    </source>
</evidence>
<feature type="chain" id="PRO_5040731372" evidence="5">
    <location>
        <begin position="25"/>
        <end position="446"/>
    </location>
</feature>
<gene>
    <name evidence="6" type="ORF">GCM10017584_26730</name>
</gene>
<proteinExistence type="inferred from homology"/>
<name>A0A9W6M0W8_9MICO</name>
<comment type="caution">
    <text evidence="6">The sequence shown here is derived from an EMBL/GenBank/DDBJ whole genome shotgun (WGS) entry which is preliminary data.</text>
</comment>
<sequence>MNKVRRVAAIAAAAALLAGVSACSSSGSGSDAKVTLQYWMWDDTQVPAYQQCVDQFEKENPNITVKISQSAWGQYWTNLTTQIAAGSAPDVWVDQVSYYPQFVQDKQIVDIEPYVKKDNIDLSQYVEGLPELWKVGDARYGLPKDWDTMGLVYNKADLKAAGIDEASLANLTWNPTDGGTFEQTIAKLTVDKKGHNGLDPAFDKNNVKTYGFLPEWADGSQGQNGWGNLAVSNGWTYADKNPFGTKFNYDDSKLTDTVAWLAGLSGKGYAPKLDTQSTLARSEVLENGGGALTTLGSFNLAAYKGKTDQYGFAPLPIGPEGRKSAINGLSDAIYAGSKHKEEAWKWVSYLASSDCQNTVAATGVVFPAIKEASEKSAAVREKEGLNAKVFLDEQQAKDGTFILPISYHGTELSQIVQDAIQSVALGSAKAAPALTKANDQVNALFK</sequence>
<keyword evidence="4 5" id="KW-0732">Signal</keyword>
<evidence type="ECO:0000313" key="7">
    <source>
        <dbReference type="Proteomes" id="UP001142372"/>
    </source>
</evidence>
<reference evidence="6" key="2">
    <citation type="submission" date="2023-01" db="EMBL/GenBank/DDBJ databases">
        <authorList>
            <person name="Sun Q."/>
            <person name="Evtushenko L."/>
        </authorList>
    </citation>
    <scope>NUCLEOTIDE SEQUENCE</scope>
    <source>
        <strain evidence="6">VKM Ac-1401</strain>
    </source>
</reference>
<dbReference type="SUPFAM" id="SSF53850">
    <property type="entry name" value="Periplasmic binding protein-like II"/>
    <property type="match status" value="1"/>
</dbReference>
<evidence type="ECO:0000256" key="5">
    <source>
        <dbReference type="SAM" id="SignalP"/>
    </source>
</evidence>
<feature type="signal peptide" evidence="5">
    <location>
        <begin position="1"/>
        <end position="24"/>
    </location>
</feature>
<dbReference type="InterPro" id="IPR006059">
    <property type="entry name" value="SBP"/>
</dbReference>
<dbReference type="InterPro" id="IPR050490">
    <property type="entry name" value="Bact_solute-bd_prot1"/>
</dbReference>
<organism evidence="6 7">
    <name type="scientific">Leifsonia poae</name>
    <dbReference type="NCBI Taxonomy" id="110933"/>
    <lineage>
        <taxon>Bacteria</taxon>
        <taxon>Bacillati</taxon>
        <taxon>Actinomycetota</taxon>
        <taxon>Actinomycetes</taxon>
        <taxon>Micrococcales</taxon>
        <taxon>Microbacteriaceae</taxon>
        <taxon>Leifsonia</taxon>
    </lineage>
</organism>
<accession>A0A9W6M0W8</accession>
<dbReference type="PANTHER" id="PTHR43649">
    <property type="entry name" value="ARABINOSE-BINDING PROTEIN-RELATED"/>
    <property type="match status" value="1"/>
</dbReference>
<keyword evidence="7" id="KW-1185">Reference proteome</keyword>
<reference evidence="6" key="1">
    <citation type="journal article" date="2014" name="Int. J. Syst. Evol. Microbiol.">
        <title>Complete genome sequence of Corynebacterium casei LMG S-19264T (=DSM 44701T), isolated from a smear-ripened cheese.</title>
        <authorList>
            <consortium name="US DOE Joint Genome Institute (JGI-PGF)"/>
            <person name="Walter F."/>
            <person name="Albersmeier A."/>
            <person name="Kalinowski J."/>
            <person name="Ruckert C."/>
        </authorList>
    </citation>
    <scope>NUCLEOTIDE SEQUENCE</scope>
    <source>
        <strain evidence="6">VKM Ac-1401</strain>
    </source>
</reference>
<evidence type="ECO:0000256" key="3">
    <source>
        <dbReference type="ARBA" id="ARBA00022448"/>
    </source>
</evidence>
<dbReference type="PANTHER" id="PTHR43649:SF31">
    <property type="entry name" value="SN-GLYCEROL-3-PHOSPHATE-BINDING PERIPLASMIC PROTEIN UGPB"/>
    <property type="match status" value="1"/>
</dbReference>
<dbReference type="PROSITE" id="PS51257">
    <property type="entry name" value="PROKAR_LIPOPROTEIN"/>
    <property type="match status" value="1"/>
</dbReference>
<dbReference type="GO" id="GO:0030313">
    <property type="term" value="C:cell envelope"/>
    <property type="evidence" value="ECO:0007669"/>
    <property type="project" value="UniProtKB-SubCell"/>
</dbReference>
<dbReference type="CDD" id="cd13585">
    <property type="entry name" value="PBP2_TMBP_like"/>
    <property type="match status" value="1"/>
</dbReference>
<keyword evidence="3" id="KW-0813">Transport</keyword>
<protein>
    <submittedName>
        <fullName evidence="6">Sugar ABC transporter substrate-binding protein</fullName>
    </submittedName>
</protein>
<comment type="similarity">
    <text evidence="2">Belongs to the bacterial solute-binding protein 1 family.</text>
</comment>
<dbReference type="EMBL" id="BSEN01000013">
    <property type="protein sequence ID" value="GLJ77099.1"/>
    <property type="molecule type" value="Genomic_DNA"/>
</dbReference>
<evidence type="ECO:0000256" key="4">
    <source>
        <dbReference type="ARBA" id="ARBA00022729"/>
    </source>
</evidence>
<evidence type="ECO:0000256" key="2">
    <source>
        <dbReference type="ARBA" id="ARBA00008520"/>
    </source>
</evidence>
<dbReference type="Proteomes" id="UP001142372">
    <property type="component" value="Unassembled WGS sequence"/>
</dbReference>